<feature type="domain" description="SHSP" evidence="3">
    <location>
        <begin position="30"/>
        <end position="135"/>
    </location>
</feature>
<protein>
    <recommendedName>
        <fullName evidence="3">SHSP domain-containing protein</fullName>
    </recommendedName>
</protein>
<reference evidence="4 5" key="1">
    <citation type="submission" date="2007-01" db="EMBL/GenBank/DDBJ databases">
        <authorList>
            <person name="Haygood M."/>
            <person name="Podell S."/>
            <person name="Anderson C."/>
            <person name="Hopkinson B."/>
            <person name="Roe K."/>
            <person name="Barbeau K."/>
            <person name="Gaasterland T."/>
            <person name="Ferriera S."/>
            <person name="Johnson J."/>
            <person name="Kravitz S."/>
            <person name="Beeson K."/>
            <person name="Sutton G."/>
            <person name="Rogers Y.-H."/>
            <person name="Friedman R."/>
            <person name="Frazier M."/>
            <person name="Venter J.C."/>
        </authorList>
    </citation>
    <scope>NUCLEOTIDE SEQUENCE [LARGE SCALE GENOMIC DNA]</scope>
    <source>
        <strain evidence="4 5">ATCC 23134</strain>
    </source>
</reference>
<dbReference type="OrthoDB" id="954426at2"/>
<dbReference type="RefSeq" id="WP_002700676.1">
    <property type="nucleotide sequence ID" value="NZ_AAWS01000032.1"/>
</dbReference>
<evidence type="ECO:0000256" key="1">
    <source>
        <dbReference type="PROSITE-ProRule" id="PRU00285"/>
    </source>
</evidence>
<dbReference type="Pfam" id="PF00011">
    <property type="entry name" value="HSP20"/>
    <property type="match status" value="1"/>
</dbReference>
<dbReference type="Gene3D" id="2.60.40.790">
    <property type="match status" value="1"/>
</dbReference>
<organism evidence="4 5">
    <name type="scientific">Microscilla marina ATCC 23134</name>
    <dbReference type="NCBI Taxonomy" id="313606"/>
    <lineage>
        <taxon>Bacteria</taxon>
        <taxon>Pseudomonadati</taxon>
        <taxon>Bacteroidota</taxon>
        <taxon>Cytophagia</taxon>
        <taxon>Cytophagales</taxon>
        <taxon>Microscillaceae</taxon>
        <taxon>Microscilla</taxon>
    </lineage>
</organism>
<dbReference type="Proteomes" id="UP000004095">
    <property type="component" value="Unassembled WGS sequence"/>
</dbReference>
<name>A1ZSR2_MICM2</name>
<dbReference type="SUPFAM" id="SSF49764">
    <property type="entry name" value="HSP20-like chaperones"/>
    <property type="match status" value="1"/>
</dbReference>
<sequence length="137" mass="15315">MEDNMQTNEVTIEKGLLKSIAQDVRALNTVAGGIVATQMKIIQSEDGYTVKIKAPTVPIEAYNIEINRDQLMIYTTLEEDESSEGVITPFFQVLPISSGVNVEAIEAVFENGELQILAPFYEEHKSSEIKRINIRQI</sequence>
<dbReference type="InterPro" id="IPR008978">
    <property type="entry name" value="HSP20-like_chaperone"/>
</dbReference>
<accession>A1ZSR2</accession>
<evidence type="ECO:0000313" key="5">
    <source>
        <dbReference type="Proteomes" id="UP000004095"/>
    </source>
</evidence>
<dbReference type="InterPro" id="IPR002068">
    <property type="entry name" value="A-crystallin/Hsp20_dom"/>
</dbReference>
<dbReference type="PROSITE" id="PS01031">
    <property type="entry name" value="SHSP"/>
    <property type="match status" value="1"/>
</dbReference>
<proteinExistence type="inferred from homology"/>
<dbReference type="AlphaFoldDB" id="A1ZSR2"/>
<gene>
    <name evidence="4" type="ORF">M23134_06171</name>
</gene>
<dbReference type="EMBL" id="AAWS01000032">
    <property type="protein sequence ID" value="EAY26642.1"/>
    <property type="molecule type" value="Genomic_DNA"/>
</dbReference>
<dbReference type="eggNOG" id="COG0071">
    <property type="taxonomic scope" value="Bacteria"/>
</dbReference>
<evidence type="ECO:0000256" key="2">
    <source>
        <dbReference type="RuleBase" id="RU003616"/>
    </source>
</evidence>
<dbReference type="CDD" id="cd00298">
    <property type="entry name" value="ACD_sHsps_p23-like"/>
    <property type="match status" value="1"/>
</dbReference>
<evidence type="ECO:0000313" key="4">
    <source>
        <dbReference type="EMBL" id="EAY26642.1"/>
    </source>
</evidence>
<evidence type="ECO:0000259" key="3">
    <source>
        <dbReference type="PROSITE" id="PS01031"/>
    </source>
</evidence>
<comment type="similarity">
    <text evidence="1 2">Belongs to the small heat shock protein (HSP20) family.</text>
</comment>
<keyword evidence="5" id="KW-1185">Reference proteome</keyword>
<comment type="caution">
    <text evidence="4">The sequence shown here is derived from an EMBL/GenBank/DDBJ whole genome shotgun (WGS) entry which is preliminary data.</text>
</comment>